<name>A0ABV8TJA2_9ACTN</name>
<protein>
    <submittedName>
        <fullName evidence="2">VOC family protein</fullName>
    </submittedName>
</protein>
<dbReference type="InterPro" id="IPR029068">
    <property type="entry name" value="Glyas_Bleomycin-R_OHBP_Dase"/>
</dbReference>
<dbReference type="RefSeq" id="WP_381741660.1">
    <property type="nucleotide sequence ID" value="NZ_JBHSDP010000024.1"/>
</dbReference>
<accession>A0ABV8TJA2</accession>
<dbReference type="PROSITE" id="PS51819">
    <property type="entry name" value="VOC"/>
    <property type="match status" value="1"/>
</dbReference>
<dbReference type="SUPFAM" id="SSF54593">
    <property type="entry name" value="Glyoxalase/Bleomycin resistance protein/Dihydroxybiphenyl dioxygenase"/>
    <property type="match status" value="1"/>
</dbReference>
<dbReference type="Gene3D" id="3.10.180.10">
    <property type="entry name" value="2,3-Dihydroxybiphenyl 1,2-Dioxygenase, domain 1"/>
    <property type="match status" value="1"/>
</dbReference>
<organism evidence="2 3">
    <name type="scientific">Streptomyces andamanensis</name>
    <dbReference type="NCBI Taxonomy" id="1565035"/>
    <lineage>
        <taxon>Bacteria</taxon>
        <taxon>Bacillati</taxon>
        <taxon>Actinomycetota</taxon>
        <taxon>Actinomycetes</taxon>
        <taxon>Kitasatosporales</taxon>
        <taxon>Streptomycetaceae</taxon>
        <taxon>Streptomyces</taxon>
    </lineage>
</organism>
<gene>
    <name evidence="2" type="ORF">ACFPC0_23350</name>
</gene>
<dbReference type="Pfam" id="PF00903">
    <property type="entry name" value="Glyoxalase"/>
    <property type="match status" value="1"/>
</dbReference>
<proteinExistence type="predicted"/>
<dbReference type="EMBL" id="JBHSDP010000024">
    <property type="protein sequence ID" value="MFC4330668.1"/>
    <property type="molecule type" value="Genomic_DNA"/>
</dbReference>
<feature type="domain" description="VOC" evidence="1">
    <location>
        <begin position="10"/>
        <end position="137"/>
    </location>
</feature>
<dbReference type="Proteomes" id="UP001595824">
    <property type="component" value="Unassembled WGS sequence"/>
</dbReference>
<comment type="caution">
    <text evidence="2">The sequence shown here is derived from an EMBL/GenBank/DDBJ whole genome shotgun (WGS) entry which is preliminary data.</text>
</comment>
<keyword evidence="3" id="KW-1185">Reference proteome</keyword>
<reference evidence="3" key="1">
    <citation type="journal article" date="2019" name="Int. J. Syst. Evol. Microbiol.">
        <title>The Global Catalogue of Microorganisms (GCM) 10K type strain sequencing project: providing services to taxonomists for standard genome sequencing and annotation.</title>
        <authorList>
            <consortium name="The Broad Institute Genomics Platform"/>
            <consortium name="The Broad Institute Genome Sequencing Center for Infectious Disease"/>
            <person name="Wu L."/>
            <person name="Ma J."/>
        </authorList>
    </citation>
    <scope>NUCLEOTIDE SEQUENCE [LARGE SCALE GENOMIC DNA]</scope>
    <source>
        <strain evidence="3">PCU 347</strain>
    </source>
</reference>
<sequence>MSPRPPILVGTLHPRLLVDDFAAAFRFYDAVLGELCGAKVAEGVPQGPYARWNVEEEPVLALIDRAAMRTMLDVREGTADTALLCLRLDDVEAAQSLCEEYGATVVAGAAPHPEWGPETVLAYVRDPAGHLIELQASPD</sequence>
<dbReference type="InterPro" id="IPR037523">
    <property type="entry name" value="VOC_core"/>
</dbReference>
<evidence type="ECO:0000259" key="1">
    <source>
        <dbReference type="PROSITE" id="PS51819"/>
    </source>
</evidence>
<evidence type="ECO:0000313" key="3">
    <source>
        <dbReference type="Proteomes" id="UP001595824"/>
    </source>
</evidence>
<dbReference type="InterPro" id="IPR004360">
    <property type="entry name" value="Glyas_Fos-R_dOase_dom"/>
</dbReference>
<evidence type="ECO:0000313" key="2">
    <source>
        <dbReference type="EMBL" id="MFC4330668.1"/>
    </source>
</evidence>